<keyword evidence="1" id="KW-0472">Membrane</keyword>
<protein>
    <submittedName>
        <fullName evidence="2">Uncharacterized protein</fullName>
    </submittedName>
</protein>
<proteinExistence type="predicted"/>
<dbReference type="RefSeq" id="XP_008073267.1">
    <property type="nucleotide sequence ID" value="XM_008075076.1"/>
</dbReference>
<evidence type="ECO:0000313" key="2">
    <source>
        <dbReference type="EMBL" id="ELA48205.1"/>
    </source>
</evidence>
<sequence length="236" mass="28040">MIQIRKDLVFLVIMMLQRCATTLVRLFIPKRIEVMQLKEYLLSMESVYIGIAKLALIMIILYFYRAELRLDCTNFVGSAQENTFMIVILLFWSIAYPAFLTLPVRSTYIAISYLCLRKNIFLFFEKLLLDTFLDVFLFVYLLFYKISEGKRIDRIIRRRDLRLTFYMVLILIGTSALMTYAHYYREFDNDTAYMVYFLMNFTLLLAFDTTRSIMFVYFLFVLGKTIATLSSPPLNF</sequence>
<reference evidence="3" key="1">
    <citation type="submission" date="2011-03" db="EMBL/GenBank/DDBJ databases">
        <title>The genome sequence of Vavraia culicis strain floridensis.</title>
        <authorList>
            <consortium name="The Broad Institute Genome Sequencing Platform"/>
            <person name="Cuomo C."/>
            <person name="Becnel J."/>
            <person name="Sanscrainte N."/>
            <person name="Young S.K."/>
            <person name="Zeng Q."/>
            <person name="Gargeya S."/>
            <person name="Fitzgerald M."/>
            <person name="Haas B."/>
            <person name="Abouelleil A."/>
            <person name="Alvarado L."/>
            <person name="Arachchi H.M."/>
            <person name="Berlin A."/>
            <person name="Chapman S.B."/>
            <person name="Gearin G."/>
            <person name="Goldberg J."/>
            <person name="Griggs A."/>
            <person name="Gujja S."/>
            <person name="Hansen M."/>
            <person name="Heiman D."/>
            <person name="Howarth C."/>
            <person name="Larimer J."/>
            <person name="Lui A."/>
            <person name="MacDonald P.J.P."/>
            <person name="McCowen C."/>
            <person name="Montmayeur A."/>
            <person name="Murphy C."/>
            <person name="Neiman D."/>
            <person name="Pearson M."/>
            <person name="Priest M."/>
            <person name="Roberts A."/>
            <person name="Saif S."/>
            <person name="Shea T."/>
            <person name="Sisk P."/>
            <person name="Stolte C."/>
            <person name="Sykes S."/>
            <person name="Wortman J."/>
            <person name="Nusbaum C."/>
            <person name="Birren B."/>
        </authorList>
    </citation>
    <scope>NUCLEOTIDE SEQUENCE [LARGE SCALE GENOMIC DNA]</scope>
    <source>
        <strain evidence="3">floridensis</strain>
    </source>
</reference>
<evidence type="ECO:0000313" key="3">
    <source>
        <dbReference type="Proteomes" id="UP000011081"/>
    </source>
</evidence>
<organism evidence="2 3">
    <name type="scientific">Vavraia culicis (isolate floridensis)</name>
    <name type="common">Microsporidian parasite</name>
    <dbReference type="NCBI Taxonomy" id="948595"/>
    <lineage>
        <taxon>Eukaryota</taxon>
        <taxon>Fungi</taxon>
        <taxon>Fungi incertae sedis</taxon>
        <taxon>Microsporidia</taxon>
        <taxon>Pleistophoridae</taxon>
        <taxon>Vavraia</taxon>
    </lineage>
</organism>
<dbReference type="EMBL" id="GL877406">
    <property type="protein sequence ID" value="ELA48205.1"/>
    <property type="molecule type" value="Genomic_DNA"/>
</dbReference>
<dbReference type="AlphaFoldDB" id="L2GYM7"/>
<feature type="transmembrane region" description="Helical" evidence="1">
    <location>
        <begin position="195"/>
        <end position="222"/>
    </location>
</feature>
<dbReference type="VEuPathDB" id="MicrosporidiaDB:VCUG_00246"/>
<feature type="transmembrane region" description="Helical" evidence="1">
    <location>
        <begin position="120"/>
        <end position="143"/>
    </location>
</feature>
<dbReference type="GeneID" id="19878136"/>
<feature type="transmembrane region" description="Helical" evidence="1">
    <location>
        <begin position="40"/>
        <end position="64"/>
    </location>
</feature>
<dbReference type="HOGENOM" id="CLU_1166548_0_0_1"/>
<keyword evidence="1" id="KW-0812">Transmembrane</keyword>
<keyword evidence="1" id="KW-1133">Transmembrane helix</keyword>
<evidence type="ECO:0000256" key="1">
    <source>
        <dbReference type="SAM" id="Phobius"/>
    </source>
</evidence>
<keyword evidence="3" id="KW-1185">Reference proteome</keyword>
<dbReference type="OMA" id="RSTYIAI"/>
<feature type="transmembrane region" description="Helical" evidence="1">
    <location>
        <begin position="7"/>
        <end position="28"/>
    </location>
</feature>
<dbReference type="InParanoid" id="L2GYM7"/>
<feature type="transmembrane region" description="Helical" evidence="1">
    <location>
        <begin position="163"/>
        <end position="183"/>
    </location>
</feature>
<dbReference type="OrthoDB" id="10490092at2759"/>
<dbReference type="Proteomes" id="UP000011081">
    <property type="component" value="Unassembled WGS sequence"/>
</dbReference>
<feature type="transmembrane region" description="Helical" evidence="1">
    <location>
        <begin position="84"/>
        <end position="100"/>
    </location>
</feature>
<name>L2GYM7_VAVCU</name>
<gene>
    <name evidence="2" type="ORF">VCUG_00246</name>
</gene>
<accession>L2GYM7</accession>